<accession>A0A222FIF6</accession>
<sequence length="319" mass="34684">MKHFWLFLKGMAMGAADVVPGVSGGTVAFITGIYTELLDSIKSISFNTLSVWRQQGLAAAWRSINGTFLLVLGAGILTALVSLARLLHYLLAHHPEYLWSFFFGLIILSSWHVGREIRRWQADTIGLLLAGCALAAGISLAAPTEIAATPLTLVLAGSIAICAMILPGISGSFILLLMGLYPTVIAAIKYFDFSTLGLFAVGAGVGLVLFSRVLSWLLHHHRQRTFALLTGFMLGSLVKIWPWKETLSTRINSKGESVPFIQVNQWPDWNDVNMLTGCLLLMALGALFVWLLEQVAGPNNLVTNDEKDSSSNKLTSVNK</sequence>
<feature type="transmembrane region" description="Helical" evidence="1">
    <location>
        <begin position="97"/>
        <end position="113"/>
    </location>
</feature>
<feature type="transmembrane region" description="Helical" evidence="1">
    <location>
        <begin position="125"/>
        <end position="142"/>
    </location>
</feature>
<dbReference type="AlphaFoldDB" id="A0A222FIF6"/>
<feature type="transmembrane region" description="Helical" evidence="1">
    <location>
        <begin position="197"/>
        <end position="218"/>
    </location>
</feature>
<proteinExistence type="predicted"/>
<keyword evidence="3" id="KW-1185">Reference proteome</keyword>
<dbReference type="RefSeq" id="WP_094059954.1">
    <property type="nucleotide sequence ID" value="NZ_CP022530.1"/>
</dbReference>
<organism evidence="2 3">
    <name type="scientific">Bacterioplanes sanyensis</name>
    <dbReference type="NCBI Taxonomy" id="1249553"/>
    <lineage>
        <taxon>Bacteria</taxon>
        <taxon>Pseudomonadati</taxon>
        <taxon>Pseudomonadota</taxon>
        <taxon>Gammaproteobacteria</taxon>
        <taxon>Oceanospirillales</taxon>
        <taxon>Oceanospirillaceae</taxon>
        <taxon>Bacterioplanes</taxon>
    </lineage>
</organism>
<name>A0A222FIF6_9GAMM</name>
<feature type="transmembrane region" description="Helical" evidence="1">
    <location>
        <begin position="68"/>
        <end position="91"/>
    </location>
</feature>
<gene>
    <name evidence="2" type="ORF">CHH28_08770</name>
</gene>
<dbReference type="EMBL" id="CP022530">
    <property type="protein sequence ID" value="ASP38768.1"/>
    <property type="molecule type" value="Genomic_DNA"/>
</dbReference>
<feature type="transmembrane region" description="Helical" evidence="1">
    <location>
        <begin position="274"/>
        <end position="292"/>
    </location>
</feature>
<dbReference type="PANTHER" id="PTHR37308">
    <property type="entry name" value="INTEGRAL MEMBRANE PROTEIN"/>
    <property type="match status" value="1"/>
</dbReference>
<keyword evidence="1" id="KW-1133">Transmembrane helix</keyword>
<keyword evidence="1" id="KW-0472">Membrane</keyword>
<evidence type="ECO:0000256" key="1">
    <source>
        <dbReference type="SAM" id="Phobius"/>
    </source>
</evidence>
<evidence type="ECO:0000313" key="2">
    <source>
        <dbReference type="EMBL" id="ASP38768.1"/>
    </source>
</evidence>
<feature type="transmembrane region" description="Helical" evidence="1">
    <location>
        <begin position="225"/>
        <end position="243"/>
    </location>
</feature>
<dbReference type="PANTHER" id="PTHR37308:SF1">
    <property type="entry name" value="POLYPRENYL-PHOSPHATE TRANSPORTER"/>
    <property type="match status" value="1"/>
</dbReference>
<reference evidence="2 3" key="1">
    <citation type="submission" date="2017-07" db="EMBL/GenBank/DDBJ databases">
        <title>Annotated genome sequence of Bacterioplanes sanyensis isolated from Red Sea.</title>
        <authorList>
            <person name="Rehman Z.U."/>
        </authorList>
    </citation>
    <scope>NUCLEOTIDE SEQUENCE [LARGE SCALE GENOMIC DNA]</scope>
    <source>
        <strain evidence="2 3">NV9</strain>
    </source>
</reference>
<keyword evidence="1" id="KW-0812">Transmembrane</keyword>
<dbReference type="Proteomes" id="UP000202440">
    <property type="component" value="Chromosome"/>
</dbReference>
<dbReference type="KEGG" id="bsan:CHH28_08770"/>
<dbReference type="Pfam" id="PF04018">
    <property type="entry name" value="VCA0040-like"/>
    <property type="match status" value="1"/>
</dbReference>
<evidence type="ECO:0000313" key="3">
    <source>
        <dbReference type="Proteomes" id="UP000202440"/>
    </source>
</evidence>
<dbReference type="InterPro" id="IPR007163">
    <property type="entry name" value="VCA0040-like"/>
</dbReference>
<protein>
    <submittedName>
        <fullName evidence="2">DUF368 domain-containing protein</fullName>
    </submittedName>
</protein>
<dbReference type="OrthoDB" id="9793746at2"/>